<dbReference type="Proteomes" id="UP000694400">
    <property type="component" value="Chromosome 3"/>
</dbReference>
<reference evidence="1" key="2">
    <citation type="submission" date="2025-08" db="UniProtKB">
        <authorList>
            <consortium name="Ensembl"/>
        </authorList>
    </citation>
    <scope>IDENTIFICATION</scope>
</reference>
<dbReference type="Ensembl" id="ENSAPLT00020002037.1">
    <property type="protein sequence ID" value="ENSAPLP00020001905.1"/>
    <property type="gene ID" value="ENSAPLG00020001384.1"/>
</dbReference>
<name>A0A8B9QV00_ANAPL</name>
<dbReference type="AlphaFoldDB" id="A0A8B9QV00"/>
<reference evidence="1" key="3">
    <citation type="submission" date="2025-09" db="UniProtKB">
        <authorList>
            <consortium name="Ensembl"/>
        </authorList>
    </citation>
    <scope>IDENTIFICATION</scope>
</reference>
<reference evidence="1" key="1">
    <citation type="submission" date="2019-08" db="EMBL/GenBank/DDBJ databases">
        <title>Three high-quality genomes provides insights into domestication of ducks.</title>
        <authorList>
            <person name="Hou Z.C."/>
            <person name="Zhu F."/>
            <person name="Yin Z.T."/>
            <person name="Zhang F."/>
        </authorList>
    </citation>
    <scope>NUCLEOTIDE SEQUENCE [LARGE SCALE GENOMIC DNA]</scope>
</reference>
<accession>A0A8B9QV00</accession>
<protein>
    <submittedName>
        <fullName evidence="1">Uncharacterized protein</fullName>
    </submittedName>
</protein>
<evidence type="ECO:0000313" key="2">
    <source>
        <dbReference type="Proteomes" id="UP000694400"/>
    </source>
</evidence>
<organism evidence="1 2">
    <name type="scientific">Anas platyrhynchos</name>
    <name type="common">Mallard</name>
    <name type="synonym">Anas boschas</name>
    <dbReference type="NCBI Taxonomy" id="8839"/>
    <lineage>
        <taxon>Eukaryota</taxon>
        <taxon>Metazoa</taxon>
        <taxon>Chordata</taxon>
        <taxon>Craniata</taxon>
        <taxon>Vertebrata</taxon>
        <taxon>Euteleostomi</taxon>
        <taxon>Archelosauria</taxon>
        <taxon>Archosauria</taxon>
        <taxon>Dinosauria</taxon>
        <taxon>Saurischia</taxon>
        <taxon>Theropoda</taxon>
        <taxon>Coelurosauria</taxon>
        <taxon>Aves</taxon>
        <taxon>Neognathae</taxon>
        <taxon>Galloanserae</taxon>
        <taxon>Anseriformes</taxon>
        <taxon>Anatidae</taxon>
        <taxon>Anatinae</taxon>
        <taxon>Anas</taxon>
    </lineage>
</organism>
<proteinExistence type="predicted"/>
<sequence length="72" mass="7924">MPEGPSVRKFQLLASRFVGQVVAKVGGSTRKINVDDLKSLRLQDAQVSCAEGGFKIPPWRALERSHYPLACL</sequence>
<evidence type="ECO:0000313" key="1">
    <source>
        <dbReference type="Ensembl" id="ENSAPLP00020001905.1"/>
    </source>
</evidence>